<dbReference type="InParanoid" id="A0A3Q7GQ91"/>
<sequence length="30" mass="3591">MTYSIIFIYRGTYAIYQNKFIKGSREISRA</sequence>
<name>A0A3Q7GQ91_SOLLC</name>
<keyword evidence="2" id="KW-1185">Reference proteome</keyword>
<dbReference type="PaxDb" id="4081-Solyc06g035550.2.1"/>
<reference evidence="1" key="2">
    <citation type="submission" date="2019-01" db="UniProtKB">
        <authorList>
            <consortium name="EnsemblPlants"/>
        </authorList>
    </citation>
    <scope>IDENTIFICATION</scope>
    <source>
        <strain evidence="1">cv. Heinz 1706</strain>
    </source>
</reference>
<evidence type="ECO:0000313" key="2">
    <source>
        <dbReference type="Proteomes" id="UP000004994"/>
    </source>
</evidence>
<proteinExistence type="predicted"/>
<organism evidence="1">
    <name type="scientific">Solanum lycopersicum</name>
    <name type="common">Tomato</name>
    <name type="synonym">Lycopersicon esculentum</name>
    <dbReference type="NCBI Taxonomy" id="4081"/>
    <lineage>
        <taxon>Eukaryota</taxon>
        <taxon>Viridiplantae</taxon>
        <taxon>Streptophyta</taxon>
        <taxon>Embryophyta</taxon>
        <taxon>Tracheophyta</taxon>
        <taxon>Spermatophyta</taxon>
        <taxon>Magnoliopsida</taxon>
        <taxon>eudicotyledons</taxon>
        <taxon>Gunneridae</taxon>
        <taxon>Pentapetalae</taxon>
        <taxon>asterids</taxon>
        <taxon>lamiids</taxon>
        <taxon>Solanales</taxon>
        <taxon>Solanaceae</taxon>
        <taxon>Solanoideae</taxon>
        <taxon>Solaneae</taxon>
        <taxon>Solanum</taxon>
        <taxon>Solanum subgen. Lycopersicon</taxon>
    </lineage>
</organism>
<reference evidence="1" key="1">
    <citation type="journal article" date="2012" name="Nature">
        <title>The tomato genome sequence provides insights into fleshy fruit evolution.</title>
        <authorList>
            <consortium name="Tomato Genome Consortium"/>
        </authorList>
    </citation>
    <scope>NUCLEOTIDE SEQUENCE [LARGE SCALE GENOMIC DNA]</scope>
    <source>
        <strain evidence="1">cv. Heinz 1706</strain>
    </source>
</reference>
<dbReference type="Gramene" id="Solyc06g035550.3.1">
    <property type="protein sequence ID" value="Solyc06g035550.3.1"/>
    <property type="gene ID" value="Solyc06g035550.3"/>
</dbReference>
<evidence type="ECO:0000313" key="1">
    <source>
        <dbReference type="EnsemblPlants" id="Solyc06g035550.3.1"/>
    </source>
</evidence>
<accession>A0A3Q7GQ91</accession>
<dbReference type="AlphaFoldDB" id="A0A3Q7GQ91"/>
<dbReference type="EnsemblPlants" id="Solyc06g035550.3.1">
    <property type="protein sequence ID" value="Solyc06g035550.3.1"/>
    <property type="gene ID" value="Solyc06g035550.3"/>
</dbReference>
<protein>
    <submittedName>
        <fullName evidence="1">Uncharacterized protein</fullName>
    </submittedName>
</protein>
<dbReference type="Proteomes" id="UP000004994">
    <property type="component" value="Chromosome 6"/>
</dbReference>